<proteinExistence type="predicted"/>
<dbReference type="EMBL" id="CACRXK020000402">
    <property type="protein sequence ID" value="CAB3981554.1"/>
    <property type="molecule type" value="Genomic_DNA"/>
</dbReference>
<evidence type="ECO:0000313" key="2">
    <source>
        <dbReference type="EMBL" id="CAB3981554.1"/>
    </source>
</evidence>
<evidence type="ECO:0000256" key="1">
    <source>
        <dbReference type="SAM" id="MobiDB-lite"/>
    </source>
</evidence>
<dbReference type="GO" id="GO:0004674">
    <property type="term" value="F:protein serine/threonine kinase activity"/>
    <property type="evidence" value="ECO:0007669"/>
    <property type="project" value="InterPro"/>
</dbReference>
<dbReference type="GO" id="GO:0045087">
    <property type="term" value="P:innate immune response"/>
    <property type="evidence" value="ECO:0007669"/>
    <property type="project" value="TreeGrafter"/>
</dbReference>
<dbReference type="OrthoDB" id="301415at2759"/>
<evidence type="ECO:0000313" key="3">
    <source>
        <dbReference type="Proteomes" id="UP001152795"/>
    </source>
</evidence>
<keyword evidence="2" id="KW-0808">Transferase</keyword>
<dbReference type="AlphaFoldDB" id="A0A7D9DCN3"/>
<comment type="caution">
    <text evidence="2">The sequence shown here is derived from an EMBL/GenBank/DDBJ whole genome shotgun (WGS) entry which is preliminary data.</text>
</comment>
<gene>
    <name evidence="2" type="ORF">PACLA_8A042664</name>
</gene>
<dbReference type="PANTHER" id="PTHR46747">
    <property type="entry name" value="ALPHA-PROTEIN KINASE 1"/>
    <property type="match status" value="1"/>
</dbReference>
<feature type="region of interest" description="Disordered" evidence="1">
    <location>
        <begin position="612"/>
        <end position="640"/>
    </location>
</feature>
<sequence>MLKISIIVKEGIKKFLAVMIVNFIENQLFWTVLLYYFSIVLGEALTEERNPQEQQFFGIKQGVRSQHEAYNSTRAKTALDCVLFCLRGKLTCTSLNYVEPTSFNGGKENCQLHNETKNGDANSLKFVKDDRYTFYRILSVSHESENTQRKENVTEQQSAVNVKTDYVRAAFADFDFMGEWKYVDEDQYLTTKAEIIKIKGHILYNMGLLKESVEPFIDSISLFSSLQEKDEKGITSCLGLLTKCLGKLSLEEFEEIQVKFPDYFKNDHPCLESYVQGIEAVKHIESLQESLYSSRHMLDADTSLLKYAILSPSLSQMYGLLQTILKEMKTSLGAHKTIDALGSSEQFFEFVRALFMISLALAFSPVAQDLKLAEYIQQLSLDLYFHLCNHNKVQRVARLGHSAKSVKLMNASLTLLGLPNLVGVLQEETGTMDSEESRRLEKQDFSKRSGISEMQREGRKENNNLATDNQGAETSGPNCDRDRDLSHLNLSRAKGASSLPTSNVEYVGNQGHSKTEGSYCDSSSAFDIKPIRAELHRTIDSAELEERQKTFRGWTYNFGHETHVDDNGYPGKKMYRTFPLSNRREPLDPKKQWQTYKHKCVGLPVDPNFFASPVPSSERLQESNTDISSPDEDKESPHPLVNLSVPYIKQTLENRTNTTKFGNLVDRGKTTMSSSSSADSKRLPLHPHDLPNQPMKRQRDYDGKKENDHDVSIFTPLVDLGKTAMSDVLEASVGKSVSTTDAVEYINSWQPPLTEGIDEGNGIRLIHPRGVSRRFERNLTFWVTQHTVARNFIYKYGHRMGHAAIYRKLFFDPKNTQKHTCPLLSQAYRRKRLFTIGNIYFRFVNSSWAWITLANIPTEKIIHHR</sequence>
<feature type="compositionally biased region" description="Basic and acidic residues" evidence="1">
    <location>
        <begin position="697"/>
        <end position="708"/>
    </location>
</feature>
<dbReference type="PANTHER" id="PTHR46747:SF1">
    <property type="entry name" value="ALPHA-PROTEIN KINASE 1"/>
    <property type="match status" value="1"/>
</dbReference>
<reference evidence="2" key="1">
    <citation type="submission" date="2020-04" db="EMBL/GenBank/DDBJ databases">
        <authorList>
            <person name="Alioto T."/>
            <person name="Alioto T."/>
            <person name="Gomez Garrido J."/>
        </authorList>
    </citation>
    <scope>NUCLEOTIDE SEQUENCE</scope>
    <source>
        <strain evidence="2">A484AB</strain>
    </source>
</reference>
<name>A0A7D9DCN3_PARCT</name>
<dbReference type="GO" id="GO:0005929">
    <property type="term" value="C:cilium"/>
    <property type="evidence" value="ECO:0007669"/>
    <property type="project" value="TreeGrafter"/>
</dbReference>
<feature type="compositionally biased region" description="Polar residues" evidence="1">
    <location>
        <begin position="463"/>
        <end position="477"/>
    </location>
</feature>
<accession>A0A7D9DCN3</accession>
<keyword evidence="2" id="KW-0418">Kinase</keyword>
<feature type="compositionally biased region" description="Basic and acidic residues" evidence="1">
    <location>
        <begin position="679"/>
        <end position="689"/>
    </location>
</feature>
<keyword evidence="3" id="KW-1185">Reference proteome</keyword>
<protein>
    <submittedName>
        <fullName evidence="2">Alpha- kinase 1-like</fullName>
    </submittedName>
</protein>
<feature type="compositionally biased region" description="Basic and acidic residues" evidence="1">
    <location>
        <begin position="435"/>
        <end position="447"/>
    </location>
</feature>
<dbReference type="GO" id="GO:0048029">
    <property type="term" value="F:monosaccharide binding"/>
    <property type="evidence" value="ECO:0007669"/>
    <property type="project" value="TreeGrafter"/>
</dbReference>
<dbReference type="Proteomes" id="UP001152795">
    <property type="component" value="Unassembled WGS sequence"/>
</dbReference>
<dbReference type="InterPro" id="IPR043529">
    <property type="entry name" value="ALPK1"/>
</dbReference>
<feature type="region of interest" description="Disordered" evidence="1">
    <location>
        <begin position="430"/>
        <end position="522"/>
    </location>
</feature>
<organism evidence="2 3">
    <name type="scientific">Paramuricea clavata</name>
    <name type="common">Red gorgonian</name>
    <name type="synonym">Violescent sea-whip</name>
    <dbReference type="NCBI Taxonomy" id="317549"/>
    <lineage>
        <taxon>Eukaryota</taxon>
        <taxon>Metazoa</taxon>
        <taxon>Cnidaria</taxon>
        <taxon>Anthozoa</taxon>
        <taxon>Octocorallia</taxon>
        <taxon>Malacalcyonacea</taxon>
        <taxon>Plexauridae</taxon>
        <taxon>Paramuricea</taxon>
    </lineage>
</organism>
<dbReference type="GO" id="GO:0002753">
    <property type="term" value="P:cytoplasmic pattern recognition receptor signaling pathway"/>
    <property type="evidence" value="ECO:0007669"/>
    <property type="project" value="TreeGrafter"/>
</dbReference>
<feature type="region of interest" description="Disordered" evidence="1">
    <location>
        <begin position="661"/>
        <end position="708"/>
    </location>
</feature>